<feature type="transmembrane region" description="Helical" evidence="1">
    <location>
        <begin position="264"/>
        <end position="285"/>
    </location>
</feature>
<protein>
    <submittedName>
        <fullName evidence="2">Uncharacterized protein</fullName>
    </submittedName>
</protein>
<keyword evidence="1" id="KW-1133">Transmembrane helix</keyword>
<proteinExistence type="predicted"/>
<comment type="caution">
    <text evidence="2">The sequence shown here is derived from an EMBL/GenBank/DDBJ whole genome shotgun (WGS) entry which is preliminary data.</text>
</comment>
<dbReference type="Proteomes" id="UP000281708">
    <property type="component" value="Unassembled WGS sequence"/>
</dbReference>
<evidence type="ECO:0000313" key="2">
    <source>
        <dbReference type="EMBL" id="RLV48314.1"/>
    </source>
</evidence>
<evidence type="ECO:0000256" key="1">
    <source>
        <dbReference type="SAM" id="Phobius"/>
    </source>
</evidence>
<dbReference type="AlphaFoldDB" id="A0A3L8NZH1"/>
<accession>A0A3L8NZH1</accession>
<feature type="transmembrane region" description="Helical" evidence="1">
    <location>
        <begin position="297"/>
        <end position="317"/>
    </location>
</feature>
<sequence>MTMTPRALRFETLRESSGVSDRLRAIGGSPLMTFSVVILGLLVVVFAAVLAFVVGAGHADENVTFWLMPAFFVVTGCWGLASIWSTVGETGSLARFAHVNGLLSITGTLAPDYAGSLFAHRSAAVDRSVRTRGRDFVEVGDRFPVASGHDLAATWSPGPAALLRRELFLRARLTGGAAGDPVLGARIPADLEPRLERFAGEPCSVELTADELTVFGSEPLGIDDPDRMREAFDLVDALAAANSAREPAGLDTTVSSIPRGRGPWWVVLGVLAMLVVVPIGFALVMSAVDHLLGHGSLAGLLVIPAVLVVAIVVRLTIRHLLTPPRPTDEAPRL</sequence>
<feature type="transmembrane region" description="Helical" evidence="1">
    <location>
        <begin position="31"/>
        <end position="54"/>
    </location>
</feature>
<reference evidence="2 3" key="1">
    <citation type="submission" date="2018-10" db="EMBL/GenBank/DDBJ databases">
        <title>Marmoricola sp. 4Q3S-7 whole genome shotgun sequence.</title>
        <authorList>
            <person name="Li F."/>
        </authorList>
    </citation>
    <scope>NUCLEOTIDE SEQUENCE [LARGE SCALE GENOMIC DNA]</scope>
    <source>
        <strain evidence="2 3">4Q3S-7</strain>
    </source>
</reference>
<name>A0A3L8NZH1_9ACTN</name>
<dbReference type="RefSeq" id="WP_147456012.1">
    <property type="nucleotide sequence ID" value="NZ_RDBE01000010.1"/>
</dbReference>
<dbReference type="EMBL" id="RDBE01000010">
    <property type="protein sequence ID" value="RLV48314.1"/>
    <property type="molecule type" value="Genomic_DNA"/>
</dbReference>
<keyword evidence="3" id="KW-1185">Reference proteome</keyword>
<dbReference type="OrthoDB" id="3831394at2"/>
<evidence type="ECO:0000313" key="3">
    <source>
        <dbReference type="Proteomes" id="UP000281708"/>
    </source>
</evidence>
<keyword evidence="1" id="KW-0472">Membrane</keyword>
<keyword evidence="1" id="KW-0812">Transmembrane</keyword>
<feature type="transmembrane region" description="Helical" evidence="1">
    <location>
        <begin position="66"/>
        <end position="87"/>
    </location>
</feature>
<organism evidence="2 3">
    <name type="scientific">Nocardioides mangrovicus</name>
    <dbReference type="NCBI Taxonomy" id="2478913"/>
    <lineage>
        <taxon>Bacteria</taxon>
        <taxon>Bacillati</taxon>
        <taxon>Actinomycetota</taxon>
        <taxon>Actinomycetes</taxon>
        <taxon>Propionibacteriales</taxon>
        <taxon>Nocardioidaceae</taxon>
        <taxon>Nocardioides</taxon>
    </lineage>
</organism>
<gene>
    <name evidence="2" type="ORF">D9V37_19950</name>
</gene>